<gene>
    <name evidence="11" type="primary">invC</name>
</gene>
<dbReference type="AlphaFoldDB" id="Q9EZ19"/>
<dbReference type="Gene3D" id="3.40.50.12240">
    <property type="match status" value="1"/>
</dbReference>
<evidence type="ECO:0000256" key="6">
    <source>
        <dbReference type="ARBA" id="ARBA00022927"/>
    </source>
</evidence>
<evidence type="ECO:0000256" key="5">
    <source>
        <dbReference type="ARBA" id="ARBA00022840"/>
    </source>
</evidence>
<dbReference type="GO" id="GO:0030254">
    <property type="term" value="P:protein secretion by the type III secretion system"/>
    <property type="evidence" value="ECO:0007669"/>
    <property type="project" value="InterPro"/>
</dbReference>
<keyword evidence="4" id="KW-0547">Nucleotide-binding</keyword>
<dbReference type="GO" id="GO:0046933">
    <property type="term" value="F:proton-transporting ATP synthase activity, rotational mechanism"/>
    <property type="evidence" value="ECO:0007669"/>
    <property type="project" value="TreeGrafter"/>
</dbReference>
<dbReference type="Pfam" id="PF18269">
    <property type="entry name" value="T3SS_ATPase_C"/>
    <property type="match status" value="1"/>
</dbReference>
<evidence type="ECO:0000256" key="1">
    <source>
        <dbReference type="ARBA" id="ARBA00004496"/>
    </source>
</evidence>
<dbReference type="PANTHER" id="PTHR15184:SF9">
    <property type="entry name" value="SPI-1 TYPE 3 SECRETION SYSTEM ATPASE"/>
    <property type="match status" value="1"/>
</dbReference>
<dbReference type="InterPro" id="IPR000194">
    <property type="entry name" value="ATPase_F1/V1/A1_a/bsu_nucl-bd"/>
</dbReference>
<evidence type="ECO:0000256" key="4">
    <source>
        <dbReference type="ARBA" id="ARBA00022741"/>
    </source>
</evidence>
<evidence type="ECO:0000313" key="11">
    <source>
        <dbReference type="EMBL" id="AAG48602.1"/>
    </source>
</evidence>
<evidence type="ECO:0000256" key="3">
    <source>
        <dbReference type="ARBA" id="ARBA00022490"/>
    </source>
</evidence>
<dbReference type="CDD" id="cd01426">
    <property type="entry name" value="ATP-synt_F1_V1_A1_AB_FliI_N"/>
    <property type="match status" value="1"/>
</dbReference>
<dbReference type="PROSITE" id="PS00152">
    <property type="entry name" value="ATPASE_ALPHA_BETA"/>
    <property type="match status" value="1"/>
</dbReference>
<name>Q9EZ19_SODGL</name>
<dbReference type="InterPro" id="IPR040627">
    <property type="entry name" value="T3SS_ATPase_C"/>
</dbReference>
<accession>Q9EZ19</accession>
<dbReference type="Pfam" id="PF00006">
    <property type="entry name" value="ATP-synt_ab"/>
    <property type="match status" value="1"/>
</dbReference>
<dbReference type="PANTHER" id="PTHR15184">
    <property type="entry name" value="ATP SYNTHASE"/>
    <property type="match status" value="1"/>
</dbReference>
<evidence type="ECO:0000259" key="10">
    <source>
        <dbReference type="SMART" id="SM00382"/>
    </source>
</evidence>
<comment type="catalytic activity">
    <reaction evidence="9">
        <text>ATP + H2O + cellular proteinSide 1 = ADP + phosphate + cellular proteinSide 2.</text>
        <dbReference type="EC" id="7.4.2.8"/>
    </reaction>
</comment>
<sequence>MRRSPLQNCFDYAAHPTRIQGNIIEASLPAAAIGEVCEVLSSINDTSLAGYARVIGFNGSRTMLSLLCDSAGFSQHHLLVPTGKAFPIPLGEALLGAVLDPLGNICARLDGATETALIATEHRPIDVEALHFSEREPIAEKLITRIRAIDGLLTCGHGQRLGIFAAAGCGKTSLMNMLIEHSEADVYVVGLIGERGREVTEFVETLRHSPRRHKCVLVYATSDYASLERCNAALVATTVAEYFRDQGRRVVLFLDSLTRFARALRDVALAAGEAPARRGYPASVFDALPRVLERPGNSLSGSITAFYTVLLEGDDEPDPDAPDENPLRFSDGHIYLSRKLSAASHYPAIDILHSASRVAGQVTDARQQALAGAMRGLLTRLEEMQTLIDLGEYRLGDNAENDRAHAQKQALWDFLRQDADQAEEFGQTLRLMHAFDA</sequence>
<dbReference type="GO" id="GO:0030257">
    <property type="term" value="C:type III protein secretion system complex"/>
    <property type="evidence" value="ECO:0007669"/>
    <property type="project" value="InterPro"/>
</dbReference>
<dbReference type="EC" id="7.4.2.8" evidence="8"/>
<evidence type="ECO:0000256" key="8">
    <source>
        <dbReference type="ARBA" id="ARBA00024382"/>
    </source>
</evidence>
<keyword evidence="7" id="KW-1278">Translocase</keyword>
<keyword evidence="5" id="KW-0067">ATP-binding</keyword>
<dbReference type="SUPFAM" id="SSF52540">
    <property type="entry name" value="P-loop containing nucleoside triphosphate hydrolases"/>
    <property type="match status" value="1"/>
</dbReference>
<reference evidence="11" key="1">
    <citation type="journal article" date="2001" name="Proc. Natl. Acad. Sci. U.S.A.">
        <title>The insect endosymbiont Sodalis glossinidius utilizes a type III secretion system for cell invasion.</title>
        <authorList>
            <person name="Dale C."/>
            <person name="Young S.A."/>
            <person name="Haydon D.T."/>
            <person name="Welburn S.C."/>
        </authorList>
    </citation>
    <scope>NUCLEOTIDE SEQUENCE</scope>
    <source>
        <strain evidence="11">M1</strain>
    </source>
</reference>
<dbReference type="FunFam" id="3.40.50.12240:FF:000002">
    <property type="entry name" value="Flagellum-specific ATP synthase FliI"/>
    <property type="match status" value="1"/>
</dbReference>
<keyword evidence="2" id="KW-0813">Transport</keyword>
<keyword evidence="6" id="KW-0653">Protein transport</keyword>
<dbReference type="InterPro" id="IPR005714">
    <property type="entry name" value="ATPase_T3SS_FliI/YscN"/>
</dbReference>
<dbReference type="GO" id="GO:0008564">
    <property type="term" value="F:protein-exporting ATPase activity"/>
    <property type="evidence" value="ECO:0007669"/>
    <property type="project" value="UniProtKB-EC"/>
</dbReference>
<evidence type="ECO:0000256" key="9">
    <source>
        <dbReference type="ARBA" id="ARBA00034006"/>
    </source>
</evidence>
<protein>
    <recommendedName>
        <fullName evidence="8">protein-secreting ATPase</fullName>
        <ecNumber evidence="8">7.4.2.8</ecNumber>
    </recommendedName>
</protein>
<dbReference type="InterPro" id="IPR027417">
    <property type="entry name" value="P-loop_NTPase"/>
</dbReference>
<organism evidence="11">
    <name type="scientific">Sodalis glossinidius</name>
    <dbReference type="NCBI Taxonomy" id="63612"/>
    <lineage>
        <taxon>Bacteria</taxon>
        <taxon>Pseudomonadati</taxon>
        <taxon>Pseudomonadota</taxon>
        <taxon>Gammaproteobacteria</taxon>
        <taxon>Enterobacterales</taxon>
        <taxon>Bruguierivoracaceae</taxon>
        <taxon>Sodalis</taxon>
    </lineage>
</organism>
<keyword evidence="3" id="KW-0963">Cytoplasm</keyword>
<feature type="domain" description="AAA+ ATPase" evidence="10">
    <location>
        <begin position="157"/>
        <end position="340"/>
    </location>
</feature>
<dbReference type="GO" id="GO:0016887">
    <property type="term" value="F:ATP hydrolysis activity"/>
    <property type="evidence" value="ECO:0007669"/>
    <property type="project" value="InterPro"/>
</dbReference>
<dbReference type="NCBIfam" id="NF006012">
    <property type="entry name" value="PRK08149.1"/>
    <property type="match status" value="1"/>
</dbReference>
<dbReference type="InterPro" id="IPR050053">
    <property type="entry name" value="ATPase_alpha/beta_chains"/>
</dbReference>
<comment type="subcellular location">
    <subcellularLocation>
        <location evidence="1">Cytoplasm</location>
    </subcellularLocation>
</comment>
<dbReference type="GO" id="GO:0005524">
    <property type="term" value="F:ATP binding"/>
    <property type="evidence" value="ECO:0007669"/>
    <property type="project" value="UniProtKB-KW"/>
</dbReference>
<proteinExistence type="predicted"/>
<dbReference type="GO" id="GO:0005737">
    <property type="term" value="C:cytoplasm"/>
    <property type="evidence" value="ECO:0007669"/>
    <property type="project" value="UniProtKB-SubCell"/>
</dbReference>
<evidence type="ECO:0000256" key="2">
    <source>
        <dbReference type="ARBA" id="ARBA00022448"/>
    </source>
</evidence>
<dbReference type="SMART" id="SM00382">
    <property type="entry name" value="AAA"/>
    <property type="match status" value="1"/>
</dbReference>
<dbReference type="NCBIfam" id="TIGR01026">
    <property type="entry name" value="fliI_yscN"/>
    <property type="match status" value="1"/>
</dbReference>
<dbReference type="InterPro" id="IPR020003">
    <property type="entry name" value="ATPase_a/bsu_AS"/>
</dbReference>
<dbReference type="EMBL" id="AF306649">
    <property type="protein sequence ID" value="AAG48602.1"/>
    <property type="molecule type" value="Genomic_DNA"/>
</dbReference>
<dbReference type="InterPro" id="IPR003593">
    <property type="entry name" value="AAA+_ATPase"/>
</dbReference>
<evidence type="ECO:0000256" key="7">
    <source>
        <dbReference type="ARBA" id="ARBA00022967"/>
    </source>
</evidence>